<evidence type="ECO:0000256" key="1">
    <source>
        <dbReference type="ARBA" id="ARBA00009820"/>
    </source>
</evidence>
<keyword evidence="3" id="KW-1185">Reference proteome</keyword>
<organism evidence="2 3">
    <name type="scientific">Gloeothece citriformis (strain PCC 7424)</name>
    <name type="common">Cyanothece sp. (strain PCC 7424)</name>
    <dbReference type="NCBI Taxonomy" id="65393"/>
    <lineage>
        <taxon>Bacteria</taxon>
        <taxon>Bacillati</taxon>
        <taxon>Cyanobacteriota</taxon>
        <taxon>Cyanophyceae</taxon>
        <taxon>Oscillatoriophycideae</taxon>
        <taxon>Chroococcales</taxon>
        <taxon>Aphanothecaceae</taxon>
        <taxon>Gloeothece</taxon>
        <taxon>Gloeothece citriformis</taxon>
    </lineage>
</organism>
<dbReference type="eggNOG" id="COG0823">
    <property type="taxonomic scope" value="Bacteria"/>
</dbReference>
<gene>
    <name evidence="2" type="ordered locus">PCC7424_4016</name>
</gene>
<dbReference type="PROSITE" id="PS51257">
    <property type="entry name" value="PROKAR_LIPOPROTEIN"/>
    <property type="match status" value="1"/>
</dbReference>
<dbReference type="KEGG" id="cyc:PCC7424_4016"/>
<evidence type="ECO:0000313" key="3">
    <source>
        <dbReference type="Proteomes" id="UP000002384"/>
    </source>
</evidence>
<name>B7KL18_GLOC7</name>
<reference evidence="3" key="1">
    <citation type="journal article" date="2011" name="MBio">
        <title>Novel metabolic attributes of the genus Cyanothece, comprising a group of unicellular nitrogen-fixing Cyanobacteria.</title>
        <authorList>
            <person name="Bandyopadhyay A."/>
            <person name="Elvitigala T."/>
            <person name="Welsh E."/>
            <person name="Stockel J."/>
            <person name="Liberton M."/>
            <person name="Min H."/>
            <person name="Sherman L.A."/>
            <person name="Pakrasi H.B."/>
        </authorList>
    </citation>
    <scope>NUCLEOTIDE SEQUENCE [LARGE SCALE GENOMIC DNA]</scope>
    <source>
        <strain evidence="3">PCC 7424</strain>
    </source>
</reference>
<dbReference type="OrthoDB" id="459216at2"/>
<dbReference type="PANTHER" id="PTHR36842:SF1">
    <property type="entry name" value="PROTEIN TOLB"/>
    <property type="match status" value="1"/>
</dbReference>
<dbReference type="Proteomes" id="UP000002384">
    <property type="component" value="Chromosome"/>
</dbReference>
<dbReference type="SUPFAM" id="SSF69304">
    <property type="entry name" value="Tricorn protease N-terminal domain"/>
    <property type="match status" value="1"/>
</dbReference>
<dbReference type="InterPro" id="IPR011659">
    <property type="entry name" value="WD40"/>
</dbReference>
<dbReference type="Pfam" id="PF07676">
    <property type="entry name" value="PD40"/>
    <property type="match status" value="2"/>
</dbReference>
<comment type="similarity">
    <text evidence="1">Belongs to the TolB family.</text>
</comment>
<dbReference type="RefSeq" id="WP_015955975.1">
    <property type="nucleotide sequence ID" value="NC_011729.1"/>
</dbReference>
<protein>
    <submittedName>
        <fullName evidence="2">WD40 domain protein beta Propeller</fullName>
    </submittedName>
</protein>
<dbReference type="AlphaFoldDB" id="B7KL18"/>
<dbReference type="EMBL" id="CP001291">
    <property type="protein sequence ID" value="ACK72390.1"/>
    <property type="molecule type" value="Genomic_DNA"/>
</dbReference>
<dbReference type="HOGENOM" id="CLU_101699_1_0_3"/>
<dbReference type="STRING" id="65393.PCC7424_4016"/>
<dbReference type="PANTHER" id="PTHR36842">
    <property type="entry name" value="PROTEIN TOLB HOMOLOG"/>
    <property type="match status" value="1"/>
</dbReference>
<proteinExistence type="inferred from homology"/>
<evidence type="ECO:0000313" key="2">
    <source>
        <dbReference type="EMBL" id="ACK72390.1"/>
    </source>
</evidence>
<dbReference type="Gene3D" id="2.120.10.30">
    <property type="entry name" value="TolB, C-terminal domain"/>
    <property type="match status" value="1"/>
</dbReference>
<sequence length="169" mass="18763">MKPFTFIVLISLTSVLSGCTSYPRILNFPFDAAGRSLNSFASELTPQVSSRFIVFTSDRNGSQDVYLYDAQNRQLVNTPGLNSLDEIASHPAISEDGRYIVFEASRQGRTGIFLYDRQTQQKRNLTASLPAQVRNPTISADGTTIAFEVAKDGQWDLMVYNRSGQQISP</sequence>
<dbReference type="InterPro" id="IPR011042">
    <property type="entry name" value="6-blade_b-propeller_TolB-like"/>
</dbReference>
<accession>B7KL18</accession>